<dbReference type="SUPFAM" id="SSF48498">
    <property type="entry name" value="Tetracyclin repressor-like, C-terminal domain"/>
    <property type="match status" value="1"/>
</dbReference>
<evidence type="ECO:0000259" key="3">
    <source>
        <dbReference type="PROSITE" id="PS50977"/>
    </source>
</evidence>
<dbReference type="InterPro" id="IPR050624">
    <property type="entry name" value="HTH-type_Tx_Regulator"/>
</dbReference>
<dbReference type="InterPro" id="IPR001647">
    <property type="entry name" value="HTH_TetR"/>
</dbReference>
<dbReference type="PANTHER" id="PTHR43479:SF11">
    <property type="entry name" value="ACREF_ENVCD OPERON REPRESSOR-RELATED"/>
    <property type="match status" value="1"/>
</dbReference>
<evidence type="ECO:0000256" key="2">
    <source>
        <dbReference type="PROSITE-ProRule" id="PRU00335"/>
    </source>
</evidence>
<evidence type="ECO:0000256" key="1">
    <source>
        <dbReference type="ARBA" id="ARBA00023125"/>
    </source>
</evidence>
<feature type="domain" description="HTH tetR-type" evidence="3">
    <location>
        <begin position="2"/>
        <end position="62"/>
    </location>
</feature>
<accession>A0A081DGF0</accession>
<proteinExistence type="predicted"/>
<dbReference type="EMBL" id="BBLG01000017">
    <property type="protein sequence ID" value="GAK77996.1"/>
    <property type="molecule type" value="Genomic_DNA"/>
</dbReference>
<dbReference type="PROSITE" id="PS50977">
    <property type="entry name" value="HTH_TETR_2"/>
    <property type="match status" value="1"/>
</dbReference>
<name>A0A081DGF0_NONUL</name>
<dbReference type="Gene3D" id="1.10.10.60">
    <property type="entry name" value="Homeodomain-like"/>
    <property type="match status" value="1"/>
</dbReference>
<dbReference type="GO" id="GO:0003677">
    <property type="term" value="F:DNA binding"/>
    <property type="evidence" value="ECO:0007669"/>
    <property type="project" value="UniProtKB-UniRule"/>
</dbReference>
<evidence type="ECO:0000313" key="5">
    <source>
        <dbReference type="Proteomes" id="UP000028980"/>
    </source>
</evidence>
<feature type="DNA-binding region" description="H-T-H motif" evidence="2">
    <location>
        <begin position="25"/>
        <end position="44"/>
    </location>
</feature>
<organism evidence="4 5">
    <name type="scientific">Nonlabens ulvanivorans</name>
    <name type="common">Persicivirga ulvanivorans</name>
    <dbReference type="NCBI Taxonomy" id="906888"/>
    <lineage>
        <taxon>Bacteria</taxon>
        <taxon>Pseudomonadati</taxon>
        <taxon>Bacteroidota</taxon>
        <taxon>Flavobacteriia</taxon>
        <taxon>Flavobacteriales</taxon>
        <taxon>Flavobacteriaceae</taxon>
        <taxon>Nonlabens</taxon>
    </lineage>
</organism>
<dbReference type="Gene3D" id="1.10.357.10">
    <property type="entry name" value="Tetracycline Repressor, domain 2"/>
    <property type="match status" value="1"/>
</dbReference>
<dbReference type="AlphaFoldDB" id="A0A081DGF0"/>
<dbReference type="Proteomes" id="UP000028980">
    <property type="component" value="Unassembled WGS sequence"/>
</dbReference>
<comment type="caution">
    <text evidence="4">The sequence shown here is derived from an EMBL/GenBank/DDBJ whole genome shotgun (WGS) entry which is preliminary data.</text>
</comment>
<dbReference type="GeneID" id="90595726"/>
<protein>
    <submittedName>
        <fullName evidence="4">Transcriptional regulator</fullName>
    </submittedName>
</protein>
<dbReference type="InterPro" id="IPR009057">
    <property type="entry name" value="Homeodomain-like_sf"/>
</dbReference>
<dbReference type="PANTHER" id="PTHR43479">
    <property type="entry name" value="ACREF/ENVCD OPERON REPRESSOR-RELATED"/>
    <property type="match status" value="1"/>
</dbReference>
<keyword evidence="1 2" id="KW-0238">DNA-binding</keyword>
<sequence length="204" mass="23572">MTDIKTEILQKSTEMFLDLGFKSVTMDDISSEMGMSKKTLYSYFKNKEELITEVTLAISNTICGGIDHICSTSTNPIEELYDIKKMVLTSLKGDKSSPIHQLQRYYPRVHQKVTAIQFEYMKECVNKNLELGIEQGLYRDNLDKDFVSRIYYVGLQGIKDLHLFPNTQFPVQKLHDHYLEYHLRGIVTPAGRKILNLITNTNHD</sequence>
<dbReference type="Pfam" id="PF00440">
    <property type="entry name" value="TetR_N"/>
    <property type="match status" value="1"/>
</dbReference>
<evidence type="ECO:0000313" key="4">
    <source>
        <dbReference type="EMBL" id="GAK77996.1"/>
    </source>
</evidence>
<reference evidence="4 5" key="1">
    <citation type="journal article" date="2014" name="Genome Announc.">
        <title>Draft Genome Sequences of Marine Flavobacterium Nonlabens Strains NR17, NR24, NR27, NR32, NR33, and Ara13.</title>
        <authorList>
            <person name="Nakanishi M."/>
            <person name="Meirelles P."/>
            <person name="Suzuki R."/>
            <person name="Takatani N."/>
            <person name="Mino S."/>
            <person name="Suda W."/>
            <person name="Oshima K."/>
            <person name="Hattori M."/>
            <person name="Ohkuma M."/>
            <person name="Hosokawa M."/>
            <person name="Miyashita K."/>
            <person name="Thompson F.L."/>
            <person name="Niwa A."/>
            <person name="Sawabe T."/>
            <person name="Sawabe T."/>
        </authorList>
    </citation>
    <scope>NUCLEOTIDE SEQUENCE [LARGE SCALE GENOMIC DNA]</scope>
    <source>
        <strain evidence="5">JCM19296</strain>
    </source>
</reference>
<dbReference type="SUPFAM" id="SSF46689">
    <property type="entry name" value="Homeodomain-like"/>
    <property type="match status" value="1"/>
</dbReference>
<dbReference type="RefSeq" id="WP_042272590.1">
    <property type="nucleotide sequence ID" value="NZ_CP136694.1"/>
</dbReference>
<dbReference type="PRINTS" id="PR00455">
    <property type="entry name" value="HTHTETR"/>
</dbReference>
<gene>
    <name evidence="4" type="ORF">JCM19296_3605</name>
</gene>
<dbReference type="InterPro" id="IPR036271">
    <property type="entry name" value="Tet_transcr_reg_TetR-rel_C_sf"/>
</dbReference>